<reference evidence="1" key="1">
    <citation type="journal article" date="2025" name="Int. J. Syst. Evol. Microbiol.">
        <title>Inconstantimicrobium mannanitabidum sp. nov., a novel member of the family Clostridiaceae isolated from anoxic soil under the treatment of reductive soil disinfestation.</title>
        <authorList>
            <person name="Ueki A."/>
            <person name="Tonouchi A."/>
            <person name="Honma S."/>
            <person name="Kaku N."/>
            <person name="Ueki K."/>
        </authorList>
    </citation>
    <scope>NUCLEOTIDE SEQUENCE</scope>
    <source>
        <strain evidence="1">TW13</strain>
    </source>
</reference>
<name>A0ACB5R9R5_9CLOT</name>
<protein>
    <submittedName>
        <fullName evidence="1">Transcriptional regulator</fullName>
    </submittedName>
</protein>
<evidence type="ECO:0000313" key="1">
    <source>
        <dbReference type="EMBL" id="GKX65604.1"/>
    </source>
</evidence>
<gene>
    <name evidence="1" type="ORF">rsdtw13_08620</name>
</gene>
<keyword evidence="2" id="KW-1185">Reference proteome</keyword>
<evidence type="ECO:0000313" key="2">
    <source>
        <dbReference type="Proteomes" id="UP001058074"/>
    </source>
</evidence>
<comment type="caution">
    <text evidence="1">The sequence shown here is derived from an EMBL/GenBank/DDBJ whole genome shotgun (WGS) entry which is preliminary data.</text>
</comment>
<organism evidence="1 2">
    <name type="scientific">Inconstantimicrobium mannanitabidum</name>
    <dbReference type="NCBI Taxonomy" id="1604901"/>
    <lineage>
        <taxon>Bacteria</taxon>
        <taxon>Bacillati</taxon>
        <taxon>Bacillota</taxon>
        <taxon>Clostridia</taxon>
        <taxon>Eubacteriales</taxon>
        <taxon>Clostridiaceae</taxon>
        <taxon>Inconstantimicrobium</taxon>
    </lineage>
</organism>
<accession>A0ACB5R9R5</accession>
<sequence>MKGEVLKKLRDSKHLTQNQLAKELNISGSSIRMYETNKRTPTLETAKAIAEFFNVTVEDLDDIDCIEGNDKASLAVVDKLIDKLIESNIITDVNNIDPDTEELIAYAVKLQIDKKIKEKS</sequence>
<dbReference type="EMBL" id="BROD01000001">
    <property type="protein sequence ID" value="GKX65604.1"/>
    <property type="molecule type" value="Genomic_DNA"/>
</dbReference>
<proteinExistence type="predicted"/>
<dbReference type="Proteomes" id="UP001058074">
    <property type="component" value="Unassembled WGS sequence"/>
</dbReference>